<proteinExistence type="inferred from homology"/>
<name>A0A7J7FU50_CAMSI</name>
<evidence type="ECO:0000256" key="4">
    <source>
        <dbReference type="ARBA" id="ARBA00022614"/>
    </source>
</evidence>
<dbReference type="InterPro" id="IPR051502">
    <property type="entry name" value="RLP_Defense_Trigger"/>
</dbReference>
<keyword evidence="7" id="KW-0677">Repeat</keyword>
<evidence type="ECO:0000313" key="11">
    <source>
        <dbReference type="EMBL" id="KAF5931541.1"/>
    </source>
</evidence>
<dbReference type="Proteomes" id="UP000593564">
    <property type="component" value="Unassembled WGS sequence"/>
</dbReference>
<evidence type="ECO:0000256" key="3">
    <source>
        <dbReference type="ARBA" id="ARBA00022475"/>
    </source>
</evidence>
<protein>
    <submittedName>
        <fullName evidence="11">Uncharacterized protein</fullName>
    </submittedName>
</protein>
<comment type="caution">
    <text evidence="11">The sequence shown here is derived from an EMBL/GenBank/DDBJ whole genome shotgun (WGS) entry which is preliminary data.</text>
</comment>
<evidence type="ECO:0000256" key="7">
    <source>
        <dbReference type="ARBA" id="ARBA00022737"/>
    </source>
</evidence>
<keyword evidence="12" id="KW-1185">Reference proteome</keyword>
<evidence type="ECO:0000256" key="2">
    <source>
        <dbReference type="ARBA" id="ARBA00009592"/>
    </source>
</evidence>
<dbReference type="GO" id="GO:0005886">
    <property type="term" value="C:plasma membrane"/>
    <property type="evidence" value="ECO:0007669"/>
    <property type="project" value="UniProtKB-SubCell"/>
</dbReference>
<dbReference type="SUPFAM" id="SSF52058">
    <property type="entry name" value="L domain-like"/>
    <property type="match status" value="1"/>
</dbReference>
<reference evidence="12" key="1">
    <citation type="journal article" date="2020" name="Nat. Commun.">
        <title>Genome assembly of wild tea tree DASZ reveals pedigree and selection history of tea varieties.</title>
        <authorList>
            <person name="Zhang W."/>
            <person name="Zhang Y."/>
            <person name="Qiu H."/>
            <person name="Guo Y."/>
            <person name="Wan H."/>
            <person name="Zhang X."/>
            <person name="Scossa F."/>
            <person name="Alseekh S."/>
            <person name="Zhang Q."/>
            <person name="Wang P."/>
            <person name="Xu L."/>
            <person name="Schmidt M.H."/>
            <person name="Jia X."/>
            <person name="Li D."/>
            <person name="Zhu A."/>
            <person name="Guo F."/>
            <person name="Chen W."/>
            <person name="Ni D."/>
            <person name="Usadel B."/>
            <person name="Fernie A.R."/>
            <person name="Wen W."/>
        </authorList>
    </citation>
    <scope>NUCLEOTIDE SEQUENCE [LARGE SCALE GENOMIC DNA]</scope>
    <source>
        <strain evidence="12">cv. G240</strain>
    </source>
</reference>
<dbReference type="Pfam" id="PF00560">
    <property type="entry name" value="LRR_1"/>
    <property type="match status" value="3"/>
</dbReference>
<keyword evidence="5" id="KW-0812">Transmembrane</keyword>
<dbReference type="AlphaFoldDB" id="A0A7J7FU50"/>
<keyword evidence="3" id="KW-1003">Cell membrane</keyword>
<dbReference type="PANTHER" id="PTHR48062">
    <property type="entry name" value="RECEPTOR-LIKE PROTEIN 14"/>
    <property type="match status" value="1"/>
</dbReference>
<organism evidence="11 12">
    <name type="scientific">Camellia sinensis</name>
    <name type="common">Tea plant</name>
    <name type="synonym">Thea sinensis</name>
    <dbReference type="NCBI Taxonomy" id="4442"/>
    <lineage>
        <taxon>Eukaryota</taxon>
        <taxon>Viridiplantae</taxon>
        <taxon>Streptophyta</taxon>
        <taxon>Embryophyta</taxon>
        <taxon>Tracheophyta</taxon>
        <taxon>Spermatophyta</taxon>
        <taxon>Magnoliopsida</taxon>
        <taxon>eudicotyledons</taxon>
        <taxon>Gunneridae</taxon>
        <taxon>Pentapetalae</taxon>
        <taxon>asterids</taxon>
        <taxon>Ericales</taxon>
        <taxon>Theaceae</taxon>
        <taxon>Camellia</taxon>
    </lineage>
</organism>
<dbReference type="Gene3D" id="3.80.10.10">
    <property type="entry name" value="Ribonuclease Inhibitor"/>
    <property type="match status" value="2"/>
</dbReference>
<dbReference type="InterPro" id="IPR032675">
    <property type="entry name" value="LRR_dom_sf"/>
</dbReference>
<comment type="subcellular location">
    <subcellularLocation>
        <location evidence="1">Cell membrane</location>
    </subcellularLocation>
    <subcellularLocation>
        <location evidence="10">Endomembrane system</location>
        <topology evidence="10">Single-pass membrane protein</topology>
    </subcellularLocation>
</comment>
<evidence type="ECO:0000256" key="10">
    <source>
        <dbReference type="ARBA" id="ARBA00037847"/>
    </source>
</evidence>
<keyword evidence="6" id="KW-0732">Signal</keyword>
<dbReference type="EMBL" id="JACBKZ010000014">
    <property type="protein sequence ID" value="KAF5931541.1"/>
    <property type="molecule type" value="Genomic_DNA"/>
</dbReference>
<comment type="similarity">
    <text evidence="2">Belongs to the RLP family.</text>
</comment>
<evidence type="ECO:0000256" key="8">
    <source>
        <dbReference type="ARBA" id="ARBA00022989"/>
    </source>
</evidence>
<evidence type="ECO:0000256" key="6">
    <source>
        <dbReference type="ARBA" id="ARBA00022729"/>
    </source>
</evidence>
<keyword evidence="4" id="KW-0433">Leucine-rich repeat</keyword>
<gene>
    <name evidence="11" type="ORF">HYC85_027712</name>
</gene>
<dbReference type="InterPro" id="IPR001611">
    <property type="entry name" value="Leu-rich_rpt"/>
</dbReference>
<evidence type="ECO:0000313" key="12">
    <source>
        <dbReference type="Proteomes" id="UP000593564"/>
    </source>
</evidence>
<dbReference type="GO" id="GO:0012505">
    <property type="term" value="C:endomembrane system"/>
    <property type="evidence" value="ECO:0007669"/>
    <property type="project" value="UniProtKB-SubCell"/>
</dbReference>
<sequence length="135" mass="15220">MYVCPFVSFYHLKILDLQQNGFYGSVPPFIGASSLKALYLNSNKFNGSLPIQGILPPCLSNLTSLRLFDVSGNQFIGNHLSSLLGSLNSLEYIDLRHNRFEELFSFSSFVNHSKLEVVAITSDNDKFEVETEYKD</sequence>
<evidence type="ECO:0000256" key="9">
    <source>
        <dbReference type="ARBA" id="ARBA00023136"/>
    </source>
</evidence>
<evidence type="ECO:0000256" key="5">
    <source>
        <dbReference type="ARBA" id="ARBA00022692"/>
    </source>
</evidence>
<dbReference type="PANTHER" id="PTHR48062:SF52">
    <property type="entry name" value="RECEPTOR-LIKE PROTEIN 8-RELATED"/>
    <property type="match status" value="1"/>
</dbReference>
<keyword evidence="9" id="KW-0472">Membrane</keyword>
<keyword evidence="8" id="KW-1133">Transmembrane helix</keyword>
<accession>A0A7J7FU50</accession>
<reference evidence="11 12" key="2">
    <citation type="submission" date="2020-07" db="EMBL/GenBank/DDBJ databases">
        <title>Genome assembly of wild tea tree DASZ reveals pedigree and selection history of tea varieties.</title>
        <authorList>
            <person name="Zhang W."/>
        </authorList>
    </citation>
    <scope>NUCLEOTIDE SEQUENCE [LARGE SCALE GENOMIC DNA]</scope>
    <source>
        <strain evidence="12">cv. G240</strain>
        <tissue evidence="11">Leaf</tissue>
    </source>
</reference>
<evidence type="ECO:0000256" key="1">
    <source>
        <dbReference type="ARBA" id="ARBA00004236"/>
    </source>
</evidence>